<name>A0ABV2TLT2_9RHOO</name>
<keyword evidence="3" id="KW-1185">Reference proteome</keyword>
<feature type="domain" description="N-acetyltransferase" evidence="1">
    <location>
        <begin position="1"/>
        <end position="150"/>
    </location>
</feature>
<keyword evidence="2" id="KW-0808">Transferase</keyword>
<evidence type="ECO:0000313" key="2">
    <source>
        <dbReference type="EMBL" id="MET7014113.1"/>
    </source>
</evidence>
<dbReference type="RefSeq" id="WP_354600576.1">
    <property type="nucleotide sequence ID" value="NZ_JBEWZI010000007.1"/>
</dbReference>
<proteinExistence type="predicted"/>
<evidence type="ECO:0000259" key="1">
    <source>
        <dbReference type="PROSITE" id="PS51186"/>
    </source>
</evidence>
<protein>
    <submittedName>
        <fullName evidence="2">GNAT family N-acetyltransferase</fullName>
        <ecNumber evidence="2">2.3.1.-</ecNumber>
    </submittedName>
</protein>
<comment type="caution">
    <text evidence="2">The sequence shown here is derived from an EMBL/GenBank/DDBJ whole genome shotgun (WGS) entry which is preliminary data.</text>
</comment>
<dbReference type="PROSITE" id="PS51186">
    <property type="entry name" value="GNAT"/>
    <property type="match status" value="1"/>
</dbReference>
<evidence type="ECO:0000313" key="3">
    <source>
        <dbReference type="Proteomes" id="UP001549691"/>
    </source>
</evidence>
<dbReference type="EMBL" id="JBEWZI010000007">
    <property type="protein sequence ID" value="MET7014113.1"/>
    <property type="molecule type" value="Genomic_DNA"/>
</dbReference>
<dbReference type="GO" id="GO:0016746">
    <property type="term" value="F:acyltransferase activity"/>
    <property type="evidence" value="ECO:0007669"/>
    <property type="project" value="UniProtKB-KW"/>
</dbReference>
<gene>
    <name evidence="2" type="ORF">ABXR19_07910</name>
</gene>
<accession>A0ABV2TLT2</accession>
<organism evidence="2 3">
    <name type="scientific">Uliginosibacterium flavum</name>
    <dbReference type="NCBI Taxonomy" id="1396831"/>
    <lineage>
        <taxon>Bacteria</taxon>
        <taxon>Pseudomonadati</taxon>
        <taxon>Pseudomonadota</taxon>
        <taxon>Betaproteobacteria</taxon>
        <taxon>Rhodocyclales</taxon>
        <taxon>Zoogloeaceae</taxon>
        <taxon>Uliginosibacterium</taxon>
    </lineage>
</organism>
<dbReference type="InterPro" id="IPR016181">
    <property type="entry name" value="Acyl_CoA_acyltransferase"/>
</dbReference>
<dbReference type="EC" id="2.3.1.-" evidence="2"/>
<dbReference type="Gene3D" id="3.40.630.30">
    <property type="match status" value="1"/>
</dbReference>
<dbReference type="SUPFAM" id="SSF55729">
    <property type="entry name" value="Acyl-CoA N-acyltransferases (Nat)"/>
    <property type="match status" value="1"/>
</dbReference>
<dbReference type="InterPro" id="IPR000182">
    <property type="entry name" value="GNAT_dom"/>
</dbReference>
<reference evidence="2 3" key="1">
    <citation type="submission" date="2024-07" db="EMBL/GenBank/DDBJ databases">
        <title>Uliginosibacterium flavum JJ3220;KACC:17644.</title>
        <authorList>
            <person name="Kim M.K."/>
        </authorList>
    </citation>
    <scope>NUCLEOTIDE SEQUENCE [LARGE SCALE GENOMIC DNA]</scope>
    <source>
        <strain evidence="2 3">KACC:17644</strain>
    </source>
</reference>
<dbReference type="Pfam" id="PF13527">
    <property type="entry name" value="Acetyltransf_9"/>
    <property type="match status" value="1"/>
</dbReference>
<dbReference type="Proteomes" id="UP001549691">
    <property type="component" value="Unassembled WGS sequence"/>
</dbReference>
<sequence>MNIKPICVERGSLQRYQELFYAAFGSQPKFHPDSLCWLYKKNPAGVVFGFDAYEGEKLVAHYACIPTEISYLGRRARALLSLNTATHPDYQGRGLFVKLAELTYRAAAEAGFSFVYGVANANSTPGFVRKLGFSLLEPLLARIFMGEMVDGLNEVHSKSHFFRAWDKEALTWRVENPISLLRCSSTESGLIVRGNTKGRWLPVQAELPFSEDFVASCSGLESPLRLFLGLLPSELDRKPLYFDIPDKLRPSPLNFIYRDLTGCGRKIEKGSVFFTFIDFDAY</sequence>
<keyword evidence="2" id="KW-0012">Acyltransferase</keyword>